<dbReference type="SFLD" id="SFLDG01135">
    <property type="entry name" value="C1.5.6:_HAD__Beta-PGM__Phospha"/>
    <property type="match status" value="1"/>
</dbReference>
<dbReference type="SFLD" id="SFLDG01129">
    <property type="entry name" value="C1.5:_HAD__Beta-PGM__Phosphata"/>
    <property type="match status" value="1"/>
</dbReference>
<dbReference type="GO" id="GO:0006281">
    <property type="term" value="P:DNA repair"/>
    <property type="evidence" value="ECO:0007669"/>
    <property type="project" value="TreeGrafter"/>
</dbReference>
<gene>
    <name evidence="1" type="ORF">UV68_C0007G0007</name>
</gene>
<evidence type="ECO:0000313" key="2">
    <source>
        <dbReference type="Proteomes" id="UP000033980"/>
    </source>
</evidence>
<dbReference type="EMBL" id="LCFK01000007">
    <property type="protein sequence ID" value="KKS94590.1"/>
    <property type="molecule type" value="Genomic_DNA"/>
</dbReference>
<dbReference type="InterPro" id="IPR006439">
    <property type="entry name" value="HAD-SF_hydro_IA"/>
</dbReference>
<organism evidence="1 2">
    <name type="scientific">Candidatus Collierbacteria bacterium GW2011_GWC2_43_12</name>
    <dbReference type="NCBI Taxonomy" id="1618390"/>
    <lineage>
        <taxon>Bacteria</taxon>
        <taxon>Candidatus Collieribacteriota</taxon>
    </lineage>
</organism>
<dbReference type="GO" id="GO:0008967">
    <property type="term" value="F:phosphoglycolate phosphatase activity"/>
    <property type="evidence" value="ECO:0007669"/>
    <property type="project" value="TreeGrafter"/>
</dbReference>
<dbReference type="InterPro" id="IPR023214">
    <property type="entry name" value="HAD_sf"/>
</dbReference>
<dbReference type="AlphaFoldDB" id="A0A0G1D9N0"/>
<reference evidence="1 2" key="1">
    <citation type="journal article" date="2015" name="Nature">
        <title>rRNA introns, odd ribosomes, and small enigmatic genomes across a large radiation of phyla.</title>
        <authorList>
            <person name="Brown C.T."/>
            <person name="Hug L.A."/>
            <person name="Thomas B.C."/>
            <person name="Sharon I."/>
            <person name="Castelle C.J."/>
            <person name="Singh A."/>
            <person name="Wilkins M.J."/>
            <person name="Williams K.H."/>
            <person name="Banfield J.F."/>
        </authorList>
    </citation>
    <scope>NUCLEOTIDE SEQUENCE [LARGE SCALE GENOMIC DNA]</scope>
</reference>
<dbReference type="InterPro" id="IPR050155">
    <property type="entry name" value="HAD-like_hydrolase_sf"/>
</dbReference>
<name>A0A0G1D9N0_9BACT</name>
<dbReference type="SFLD" id="SFLDS00003">
    <property type="entry name" value="Haloacid_Dehalogenase"/>
    <property type="match status" value="1"/>
</dbReference>
<proteinExistence type="predicted"/>
<dbReference type="InterPro" id="IPR041492">
    <property type="entry name" value="HAD_2"/>
</dbReference>
<dbReference type="InterPro" id="IPR036412">
    <property type="entry name" value="HAD-like_sf"/>
</dbReference>
<dbReference type="NCBIfam" id="TIGR01549">
    <property type="entry name" value="HAD-SF-IA-v1"/>
    <property type="match status" value="1"/>
</dbReference>
<dbReference type="Gene3D" id="3.40.50.1000">
    <property type="entry name" value="HAD superfamily/HAD-like"/>
    <property type="match status" value="1"/>
</dbReference>
<sequence length="213" mass="24054">MKYKYFLFDWDGTLGDSLPIWVPAFVETFKEFGVEVTEREIGEHVIANWNGPAELGVTDADAFFRKAAEKLLPMLPEVKLVPGAKAVLEKIKKMEGKIAIVTTSKREWVESALKYLGIANLIDVFLGKEDVRKYKPDPEILLKALDKLGGTKDGAVMIGDHKKDIEAANNAGMDSVLFFPKRYERYYDRGKQLSLGADLVIEDLEELRQIWGE</sequence>
<dbReference type="InterPro" id="IPR023198">
    <property type="entry name" value="PGP-like_dom2"/>
</dbReference>
<protein>
    <submittedName>
        <fullName evidence="1">Phosphoglycolate phosphatase</fullName>
    </submittedName>
</protein>
<comment type="caution">
    <text evidence="1">The sequence shown here is derived from an EMBL/GenBank/DDBJ whole genome shotgun (WGS) entry which is preliminary data.</text>
</comment>
<dbReference type="Proteomes" id="UP000033980">
    <property type="component" value="Unassembled WGS sequence"/>
</dbReference>
<dbReference type="Pfam" id="PF13419">
    <property type="entry name" value="HAD_2"/>
    <property type="match status" value="1"/>
</dbReference>
<dbReference type="PANTHER" id="PTHR43434">
    <property type="entry name" value="PHOSPHOGLYCOLATE PHOSPHATASE"/>
    <property type="match status" value="1"/>
</dbReference>
<dbReference type="PANTHER" id="PTHR43434:SF1">
    <property type="entry name" value="PHOSPHOGLYCOLATE PHOSPHATASE"/>
    <property type="match status" value="1"/>
</dbReference>
<evidence type="ECO:0000313" key="1">
    <source>
        <dbReference type="EMBL" id="KKS94590.1"/>
    </source>
</evidence>
<accession>A0A0G1D9N0</accession>
<dbReference type="NCBIfam" id="TIGR01509">
    <property type="entry name" value="HAD-SF-IA-v3"/>
    <property type="match status" value="1"/>
</dbReference>
<dbReference type="Gene3D" id="1.10.150.240">
    <property type="entry name" value="Putative phosphatase, domain 2"/>
    <property type="match status" value="1"/>
</dbReference>
<dbReference type="SUPFAM" id="SSF56784">
    <property type="entry name" value="HAD-like"/>
    <property type="match status" value="1"/>
</dbReference>